<dbReference type="PANTHER" id="PTHR22730:SF8">
    <property type="entry name" value="PROMININ-1 ISOFORM X1"/>
    <property type="match status" value="1"/>
</dbReference>
<evidence type="ECO:0000256" key="4">
    <source>
        <dbReference type="ARBA" id="ARBA00022989"/>
    </source>
</evidence>
<comment type="similarity">
    <text evidence="2">Belongs to the prominin family.</text>
</comment>
<evidence type="ECO:0000313" key="9">
    <source>
        <dbReference type="Proteomes" id="UP000316079"/>
    </source>
</evidence>
<keyword evidence="5" id="KW-0472">Membrane</keyword>
<dbReference type="InterPro" id="IPR008795">
    <property type="entry name" value="Prominin"/>
</dbReference>
<keyword evidence="3" id="KW-0812">Transmembrane</keyword>
<comment type="subcellular location">
    <subcellularLocation>
        <location evidence="1">Cell projection</location>
        <location evidence="1">Microvillus membrane</location>
        <topology evidence="1">Multi-pass membrane protein</topology>
    </subcellularLocation>
</comment>
<sequence>MYLTRQKLAPGLMDMWWKVGLVLVTFWGLTSSDAGEERWASDQSARMLRAPVETLDFGFVPSVVYETHAYYEPGPIGILFHVVHAFLYLVQPNPFPKGETQTLAVMRRRCFGRPLARLCHPHIHQL</sequence>
<protein>
    <submittedName>
        <fullName evidence="8">Uncharacterized protein</fullName>
    </submittedName>
</protein>
<feature type="signal peptide" evidence="7">
    <location>
        <begin position="1"/>
        <end position="32"/>
    </location>
</feature>
<evidence type="ECO:0000256" key="2">
    <source>
        <dbReference type="ARBA" id="ARBA00006058"/>
    </source>
</evidence>
<gene>
    <name evidence="8" type="ORF">DNTS_032482</name>
</gene>
<evidence type="ECO:0000256" key="7">
    <source>
        <dbReference type="SAM" id="SignalP"/>
    </source>
</evidence>
<proteinExistence type="inferred from homology"/>
<dbReference type="Proteomes" id="UP000316079">
    <property type="component" value="Unassembled WGS sequence"/>
</dbReference>
<evidence type="ECO:0000256" key="3">
    <source>
        <dbReference type="ARBA" id="ARBA00022692"/>
    </source>
</evidence>
<dbReference type="OrthoDB" id="6229420at2759"/>
<feature type="chain" id="PRO_5021929227" evidence="7">
    <location>
        <begin position="33"/>
        <end position="126"/>
    </location>
</feature>
<dbReference type="GO" id="GO:0071914">
    <property type="term" value="C:prominosome"/>
    <property type="evidence" value="ECO:0007669"/>
    <property type="project" value="TreeGrafter"/>
</dbReference>
<dbReference type="GO" id="GO:0015485">
    <property type="term" value="F:cholesterol binding"/>
    <property type="evidence" value="ECO:0007669"/>
    <property type="project" value="TreeGrafter"/>
</dbReference>
<keyword evidence="7" id="KW-0732">Signal</keyword>
<dbReference type="GO" id="GO:0009986">
    <property type="term" value="C:cell surface"/>
    <property type="evidence" value="ECO:0007669"/>
    <property type="project" value="TreeGrafter"/>
</dbReference>
<keyword evidence="4" id="KW-1133">Transmembrane helix</keyword>
<dbReference type="GO" id="GO:0005929">
    <property type="term" value="C:cilium"/>
    <property type="evidence" value="ECO:0007669"/>
    <property type="project" value="TreeGrafter"/>
</dbReference>
<dbReference type="PANTHER" id="PTHR22730">
    <property type="entry name" value="PROMININ PROM PROTEIN"/>
    <property type="match status" value="1"/>
</dbReference>
<keyword evidence="9" id="KW-1185">Reference proteome</keyword>
<accession>A0A553QZ07</accession>
<reference evidence="8 9" key="1">
    <citation type="journal article" date="2019" name="Sci. Data">
        <title>Hybrid genome assembly and annotation of Danionella translucida.</title>
        <authorList>
            <person name="Kadobianskyi M."/>
            <person name="Schulze L."/>
            <person name="Schuelke M."/>
            <person name="Judkewitz B."/>
        </authorList>
    </citation>
    <scope>NUCLEOTIDE SEQUENCE [LARGE SCALE GENOMIC DNA]</scope>
    <source>
        <strain evidence="8 9">Bolton</strain>
    </source>
</reference>
<comment type="caution">
    <text evidence="8">The sequence shown here is derived from an EMBL/GenBank/DDBJ whole genome shotgun (WGS) entry which is preliminary data.</text>
</comment>
<keyword evidence="6" id="KW-0325">Glycoprotein</keyword>
<evidence type="ECO:0000256" key="5">
    <source>
        <dbReference type="ARBA" id="ARBA00023136"/>
    </source>
</evidence>
<evidence type="ECO:0000313" key="8">
    <source>
        <dbReference type="EMBL" id="TRY95190.1"/>
    </source>
</evidence>
<dbReference type="GO" id="GO:0016324">
    <property type="term" value="C:apical plasma membrane"/>
    <property type="evidence" value="ECO:0007669"/>
    <property type="project" value="TreeGrafter"/>
</dbReference>
<evidence type="ECO:0000256" key="6">
    <source>
        <dbReference type="ARBA" id="ARBA00023180"/>
    </source>
</evidence>
<dbReference type="AlphaFoldDB" id="A0A553QZ07"/>
<organism evidence="8 9">
    <name type="scientific">Danionella cerebrum</name>
    <dbReference type="NCBI Taxonomy" id="2873325"/>
    <lineage>
        <taxon>Eukaryota</taxon>
        <taxon>Metazoa</taxon>
        <taxon>Chordata</taxon>
        <taxon>Craniata</taxon>
        <taxon>Vertebrata</taxon>
        <taxon>Euteleostomi</taxon>
        <taxon>Actinopterygii</taxon>
        <taxon>Neopterygii</taxon>
        <taxon>Teleostei</taxon>
        <taxon>Ostariophysi</taxon>
        <taxon>Cypriniformes</taxon>
        <taxon>Danionidae</taxon>
        <taxon>Danioninae</taxon>
        <taxon>Danionella</taxon>
    </lineage>
</organism>
<dbReference type="EMBL" id="SRMA01025402">
    <property type="protein sequence ID" value="TRY95190.1"/>
    <property type="molecule type" value="Genomic_DNA"/>
</dbReference>
<name>A0A553QZ07_9TELE</name>
<evidence type="ECO:0000256" key="1">
    <source>
        <dbReference type="ARBA" id="ARBA00004475"/>
    </source>
</evidence>
<dbReference type="GO" id="GO:0031528">
    <property type="term" value="C:microvillus membrane"/>
    <property type="evidence" value="ECO:0007669"/>
    <property type="project" value="UniProtKB-SubCell"/>
</dbReference>